<evidence type="ECO:0000313" key="3">
    <source>
        <dbReference type="Proteomes" id="UP000051581"/>
    </source>
</evidence>
<dbReference type="RefSeq" id="WP_057825560.1">
    <property type="nucleotide sequence ID" value="NZ_AZEA01000013.1"/>
</dbReference>
<accession>A0A0R1KWH8</accession>
<keyword evidence="1" id="KW-0812">Transmembrane</keyword>
<keyword evidence="1" id="KW-0472">Membrane</keyword>
<organism evidence="2 3">
    <name type="scientific">Lentilactobacillus sunkii DSM 19904</name>
    <dbReference type="NCBI Taxonomy" id="1423808"/>
    <lineage>
        <taxon>Bacteria</taxon>
        <taxon>Bacillati</taxon>
        <taxon>Bacillota</taxon>
        <taxon>Bacilli</taxon>
        <taxon>Lactobacillales</taxon>
        <taxon>Lactobacillaceae</taxon>
        <taxon>Lentilactobacillus</taxon>
    </lineage>
</organism>
<dbReference type="OrthoDB" id="4187110at2"/>
<evidence type="ECO:0000313" key="2">
    <source>
        <dbReference type="EMBL" id="KRK88015.1"/>
    </source>
</evidence>
<protein>
    <submittedName>
        <fullName evidence="2">ABC-2 type transport system permease protein</fullName>
    </submittedName>
</protein>
<feature type="transmembrane region" description="Helical" evidence="1">
    <location>
        <begin position="21"/>
        <end position="39"/>
    </location>
</feature>
<feature type="transmembrane region" description="Helical" evidence="1">
    <location>
        <begin position="151"/>
        <end position="173"/>
    </location>
</feature>
<comment type="caution">
    <text evidence="2">The sequence shown here is derived from an EMBL/GenBank/DDBJ whole genome shotgun (WGS) entry which is preliminary data.</text>
</comment>
<reference evidence="2 3" key="1">
    <citation type="journal article" date="2015" name="Genome Announc.">
        <title>Expanding the biotechnology potential of lactobacilli through comparative genomics of 213 strains and associated genera.</title>
        <authorList>
            <person name="Sun Z."/>
            <person name="Harris H.M."/>
            <person name="McCann A."/>
            <person name="Guo C."/>
            <person name="Argimon S."/>
            <person name="Zhang W."/>
            <person name="Yang X."/>
            <person name="Jeffery I.B."/>
            <person name="Cooney J.C."/>
            <person name="Kagawa T.F."/>
            <person name="Liu W."/>
            <person name="Song Y."/>
            <person name="Salvetti E."/>
            <person name="Wrobel A."/>
            <person name="Rasinkangas P."/>
            <person name="Parkhill J."/>
            <person name="Rea M.C."/>
            <person name="O'Sullivan O."/>
            <person name="Ritari J."/>
            <person name="Douillard F.P."/>
            <person name="Paul Ross R."/>
            <person name="Yang R."/>
            <person name="Briner A.E."/>
            <person name="Felis G.E."/>
            <person name="de Vos W.M."/>
            <person name="Barrangou R."/>
            <person name="Klaenhammer T.R."/>
            <person name="Caufield P.W."/>
            <person name="Cui Y."/>
            <person name="Zhang H."/>
            <person name="O'Toole P.W."/>
        </authorList>
    </citation>
    <scope>NUCLEOTIDE SEQUENCE [LARGE SCALE GENOMIC DNA]</scope>
    <source>
        <strain evidence="2 3">DSM 19904</strain>
    </source>
</reference>
<keyword evidence="3" id="KW-1185">Reference proteome</keyword>
<dbReference type="EMBL" id="AZEA01000013">
    <property type="protein sequence ID" value="KRK88015.1"/>
    <property type="molecule type" value="Genomic_DNA"/>
</dbReference>
<dbReference type="AlphaFoldDB" id="A0A0R1KWH8"/>
<name>A0A0R1KWH8_9LACO</name>
<sequence length="255" mass="28240">MRDLPVFFKKELLETWRTYRFLILAVVFLVFALMSPLIAKLTPEIMKMSFGKTIGIKIPAPTSVDSWTQFYKNIAQMGIYVVAIMFGGTMSQEMSKGTLVNLVTKGLPRWTVIGAKYLVLLCQWLVVTTGAFLVTWGYTAYYFPDSKSPDVFAAFVPLLIFGVFFLAVILFGSTMARNNYGGLLFTILIMAVLYMINLFKQAQNYNPVSLIGDNMAILQDTKDLAKLAPAITIAVVAALVLVAGSVAVLNKKSLK</sequence>
<dbReference type="GO" id="GO:0140359">
    <property type="term" value="F:ABC-type transporter activity"/>
    <property type="evidence" value="ECO:0007669"/>
    <property type="project" value="InterPro"/>
</dbReference>
<feature type="transmembrane region" description="Helical" evidence="1">
    <location>
        <begin position="70"/>
        <end position="88"/>
    </location>
</feature>
<feature type="transmembrane region" description="Helical" evidence="1">
    <location>
        <begin position="117"/>
        <end position="139"/>
    </location>
</feature>
<dbReference type="PANTHER" id="PTHR37305:SF1">
    <property type="entry name" value="MEMBRANE PROTEIN"/>
    <property type="match status" value="1"/>
</dbReference>
<feature type="transmembrane region" description="Helical" evidence="1">
    <location>
        <begin position="180"/>
        <end position="199"/>
    </location>
</feature>
<keyword evidence="1" id="KW-1133">Transmembrane helix</keyword>
<evidence type="ECO:0000256" key="1">
    <source>
        <dbReference type="SAM" id="Phobius"/>
    </source>
</evidence>
<proteinExistence type="predicted"/>
<dbReference type="PATRIC" id="fig|1423808.3.peg.667"/>
<dbReference type="PANTHER" id="PTHR37305">
    <property type="entry name" value="INTEGRAL MEMBRANE PROTEIN-RELATED"/>
    <property type="match status" value="1"/>
</dbReference>
<gene>
    <name evidence="2" type="ORF">FD17_GL000663</name>
</gene>
<dbReference type="Proteomes" id="UP000051581">
    <property type="component" value="Unassembled WGS sequence"/>
</dbReference>
<feature type="transmembrane region" description="Helical" evidence="1">
    <location>
        <begin position="227"/>
        <end position="249"/>
    </location>
</feature>
<dbReference type="GO" id="GO:0005886">
    <property type="term" value="C:plasma membrane"/>
    <property type="evidence" value="ECO:0007669"/>
    <property type="project" value="UniProtKB-SubCell"/>
</dbReference>